<comment type="subcellular location">
    <subcellularLocation>
        <location evidence="1 7">Cell membrane</location>
        <topology evidence="1 7">Multi-pass membrane protein</topology>
    </subcellularLocation>
</comment>
<keyword evidence="10" id="KW-1185">Reference proteome</keyword>
<keyword evidence="5 7" id="KW-1133">Transmembrane helix</keyword>
<organism evidence="9 10">
    <name type="scientific">Brachybacterium rhamnosum</name>
    <dbReference type="NCBI Taxonomy" id="173361"/>
    <lineage>
        <taxon>Bacteria</taxon>
        <taxon>Bacillati</taxon>
        <taxon>Actinomycetota</taxon>
        <taxon>Actinomycetes</taxon>
        <taxon>Micrococcales</taxon>
        <taxon>Dermabacteraceae</taxon>
        <taxon>Brachybacterium</taxon>
    </lineage>
</organism>
<evidence type="ECO:0000256" key="1">
    <source>
        <dbReference type="ARBA" id="ARBA00004651"/>
    </source>
</evidence>
<feature type="transmembrane region" description="Helical" evidence="7">
    <location>
        <begin position="257"/>
        <end position="277"/>
    </location>
</feature>
<dbReference type="Proteomes" id="UP001597280">
    <property type="component" value="Unassembled WGS sequence"/>
</dbReference>
<dbReference type="RefSeq" id="WP_343904023.1">
    <property type="nucleotide sequence ID" value="NZ_BAAAIS010000002.1"/>
</dbReference>
<feature type="transmembrane region" description="Helical" evidence="7">
    <location>
        <begin position="111"/>
        <end position="130"/>
    </location>
</feature>
<dbReference type="SUPFAM" id="SSF161098">
    <property type="entry name" value="MetI-like"/>
    <property type="match status" value="1"/>
</dbReference>
<dbReference type="InterPro" id="IPR035906">
    <property type="entry name" value="MetI-like_sf"/>
</dbReference>
<accession>A0ABW4PVI5</accession>
<evidence type="ECO:0000256" key="3">
    <source>
        <dbReference type="ARBA" id="ARBA00022475"/>
    </source>
</evidence>
<dbReference type="PROSITE" id="PS50928">
    <property type="entry name" value="ABC_TM1"/>
    <property type="match status" value="1"/>
</dbReference>
<feature type="transmembrane region" description="Helical" evidence="7">
    <location>
        <begin position="142"/>
        <end position="163"/>
    </location>
</feature>
<evidence type="ECO:0000256" key="6">
    <source>
        <dbReference type="ARBA" id="ARBA00023136"/>
    </source>
</evidence>
<keyword evidence="3" id="KW-1003">Cell membrane</keyword>
<proteinExistence type="inferred from homology"/>
<keyword evidence="4 7" id="KW-0812">Transmembrane</keyword>
<evidence type="ECO:0000256" key="4">
    <source>
        <dbReference type="ARBA" id="ARBA00022692"/>
    </source>
</evidence>
<dbReference type="Gene3D" id="1.10.3720.10">
    <property type="entry name" value="MetI-like"/>
    <property type="match status" value="1"/>
</dbReference>
<reference evidence="10" key="1">
    <citation type="journal article" date="2019" name="Int. J. Syst. Evol. Microbiol.">
        <title>The Global Catalogue of Microorganisms (GCM) 10K type strain sequencing project: providing services to taxonomists for standard genome sequencing and annotation.</title>
        <authorList>
            <consortium name="The Broad Institute Genomics Platform"/>
            <consortium name="The Broad Institute Genome Sequencing Center for Infectious Disease"/>
            <person name="Wu L."/>
            <person name="Ma J."/>
        </authorList>
    </citation>
    <scope>NUCLEOTIDE SEQUENCE [LARGE SCALE GENOMIC DNA]</scope>
    <source>
        <strain evidence="10">JCM 11650</strain>
    </source>
</reference>
<gene>
    <name evidence="9" type="ORF">ACFSDA_06925</name>
</gene>
<dbReference type="CDD" id="cd06261">
    <property type="entry name" value="TM_PBP2"/>
    <property type="match status" value="1"/>
</dbReference>
<feature type="transmembrane region" description="Helical" evidence="7">
    <location>
        <begin position="12"/>
        <end position="34"/>
    </location>
</feature>
<sequence>MSLNHTTAKDRVFDGVNIAILLGFAALTILPFLYVLAASFATESEIAARPFFLWPENPTLETYRYIFSTDTFVRSLLVTIGVTVVGTVVQIVMTLLMAYPLSDPNLVGRGLIMRLVLFAMLFSGGMIPLFLVIKQLGLLDSYWALILPLAINPFNLIVIRTFFQQLPGELREAAEIDGANEFTTFWRIMLPLSKPVIATFSLFYAVGLWNDFMSPLLYISDSSKWTLQMFVRQVTISTDPSTTIGNLDPNYVPPAEGLKFAVIVIATLPIMCIYPFLQKHFAKGVMIGSVKG</sequence>
<dbReference type="InterPro" id="IPR000515">
    <property type="entry name" value="MetI-like"/>
</dbReference>
<comment type="similarity">
    <text evidence="7">Belongs to the binding-protein-dependent transport system permease family.</text>
</comment>
<evidence type="ECO:0000313" key="9">
    <source>
        <dbReference type="EMBL" id="MFD1834809.1"/>
    </source>
</evidence>
<feature type="domain" description="ABC transmembrane type-1" evidence="8">
    <location>
        <begin position="76"/>
        <end position="277"/>
    </location>
</feature>
<evidence type="ECO:0000256" key="5">
    <source>
        <dbReference type="ARBA" id="ARBA00022989"/>
    </source>
</evidence>
<evidence type="ECO:0000259" key="8">
    <source>
        <dbReference type="PROSITE" id="PS50928"/>
    </source>
</evidence>
<keyword evidence="6 7" id="KW-0472">Membrane</keyword>
<dbReference type="PANTHER" id="PTHR43744:SF9">
    <property type="entry name" value="POLYGALACTURONAN_RHAMNOGALACTURONAN TRANSPORT SYSTEM PERMEASE PROTEIN YTCP"/>
    <property type="match status" value="1"/>
</dbReference>
<evidence type="ECO:0000256" key="2">
    <source>
        <dbReference type="ARBA" id="ARBA00022448"/>
    </source>
</evidence>
<name>A0ABW4PVI5_9MICO</name>
<evidence type="ECO:0000313" key="10">
    <source>
        <dbReference type="Proteomes" id="UP001597280"/>
    </source>
</evidence>
<keyword evidence="2 7" id="KW-0813">Transport</keyword>
<dbReference type="EMBL" id="JBHUFL010000002">
    <property type="protein sequence ID" value="MFD1834809.1"/>
    <property type="molecule type" value="Genomic_DNA"/>
</dbReference>
<dbReference type="Pfam" id="PF00528">
    <property type="entry name" value="BPD_transp_1"/>
    <property type="match status" value="1"/>
</dbReference>
<feature type="transmembrane region" description="Helical" evidence="7">
    <location>
        <begin position="196"/>
        <end position="219"/>
    </location>
</feature>
<evidence type="ECO:0000256" key="7">
    <source>
        <dbReference type="RuleBase" id="RU363032"/>
    </source>
</evidence>
<protein>
    <submittedName>
        <fullName evidence="9">Carbohydrate ABC transporter permease</fullName>
    </submittedName>
</protein>
<feature type="transmembrane region" description="Helical" evidence="7">
    <location>
        <begin position="76"/>
        <end position="99"/>
    </location>
</feature>
<dbReference type="PANTHER" id="PTHR43744">
    <property type="entry name" value="ABC TRANSPORTER PERMEASE PROTEIN MG189-RELATED-RELATED"/>
    <property type="match status" value="1"/>
</dbReference>
<comment type="caution">
    <text evidence="9">The sequence shown here is derived from an EMBL/GenBank/DDBJ whole genome shotgun (WGS) entry which is preliminary data.</text>
</comment>